<dbReference type="Proteomes" id="UP000827976">
    <property type="component" value="Chromosome 7"/>
</dbReference>
<dbReference type="EC" id="1.14.14.81" evidence="1"/>
<dbReference type="EMBL" id="CM037017">
    <property type="protein sequence ID" value="KAH7677333.1"/>
    <property type="molecule type" value="Genomic_DNA"/>
</dbReference>
<name>A0ACB7VSP9_DIOAL</name>
<gene>
    <name evidence="1" type="ORF">IHE45_07G076800</name>
</gene>
<comment type="caution">
    <text evidence="1">The sequence shown here is derived from an EMBL/GenBank/DDBJ whole genome shotgun (WGS) entry which is preliminary data.</text>
</comment>
<organism evidence="1 2">
    <name type="scientific">Dioscorea alata</name>
    <name type="common">Purple yam</name>
    <dbReference type="NCBI Taxonomy" id="55571"/>
    <lineage>
        <taxon>Eukaryota</taxon>
        <taxon>Viridiplantae</taxon>
        <taxon>Streptophyta</taxon>
        <taxon>Embryophyta</taxon>
        <taxon>Tracheophyta</taxon>
        <taxon>Spermatophyta</taxon>
        <taxon>Magnoliopsida</taxon>
        <taxon>Liliopsida</taxon>
        <taxon>Dioscoreales</taxon>
        <taxon>Dioscoreaceae</taxon>
        <taxon>Dioscorea</taxon>
    </lineage>
</organism>
<protein>
    <submittedName>
        <fullName evidence="1">Flavonoid 3'5'-hydroxylase protein</fullName>
        <ecNumber evidence="1">1.14.14.81</ecNumber>
    </submittedName>
</protein>
<sequence length="506" mass="56028">MDPILIIITLLCFLLHLLLRHYLGHRSTLPLPPGPRGYPLLGCLPLVGPAAHSSLATLSKSYGPIMYLKLGTCPVIVASTPSAARAFLTTLDSQFANRPTDIISAKDITYNCNNMVFSNLTPRWKLLRKLANLHMLGTKALSSWSPIRRSELHLMLQSIHSSSQLGQPVVLPELLVCTTGNVISRVMLSRRVFDVRGEELGQFKSVLEDMLTGVGLFNIGDFVPSIAWMDLQGVQARMKGVNKRFDGMITRMLAEHAATAAERADNPDFIDLVLANRVGDNGETLSDVNIKGLIWDMFTAGTDTSSIVVEWALAEMLKNPTILKRAHLEMDAVIGRDRLLEESDIPNLPYLRAICKEALRKHPSTPLSLPHYSFQACEVEGYYIPANTRLLINIWGIGRDPNVWERPLEFDPERFISGKGAKIEPNGSDFELIPFGAGRRICAGKQAGMMFLQYFLGALVHAFDWELPTGEEIDMSETPGLALPKAMPLKAFATPRLAPTLYMSLK</sequence>
<accession>A0ACB7VSP9</accession>
<reference evidence="2" key="1">
    <citation type="journal article" date="2022" name="Nat. Commun.">
        <title>Chromosome evolution and the genetic basis of agronomically important traits in greater yam.</title>
        <authorList>
            <person name="Bredeson J.V."/>
            <person name="Lyons J.B."/>
            <person name="Oniyinde I.O."/>
            <person name="Okereke N.R."/>
            <person name="Kolade O."/>
            <person name="Nnabue I."/>
            <person name="Nwadili C.O."/>
            <person name="Hribova E."/>
            <person name="Parker M."/>
            <person name="Nwogha J."/>
            <person name="Shu S."/>
            <person name="Carlson J."/>
            <person name="Kariba R."/>
            <person name="Muthemba S."/>
            <person name="Knop K."/>
            <person name="Barton G.J."/>
            <person name="Sherwood A.V."/>
            <person name="Lopez-Montes A."/>
            <person name="Asiedu R."/>
            <person name="Jamnadass R."/>
            <person name="Muchugi A."/>
            <person name="Goodstein D."/>
            <person name="Egesi C.N."/>
            <person name="Featherston J."/>
            <person name="Asfaw A."/>
            <person name="Simpson G.G."/>
            <person name="Dolezel J."/>
            <person name="Hendre P.S."/>
            <person name="Van Deynze A."/>
            <person name="Kumar P.L."/>
            <person name="Obidiegwu J.E."/>
            <person name="Bhattacharjee R."/>
            <person name="Rokhsar D.S."/>
        </authorList>
    </citation>
    <scope>NUCLEOTIDE SEQUENCE [LARGE SCALE GENOMIC DNA]</scope>
    <source>
        <strain evidence="2">cv. TDa95/00328</strain>
    </source>
</reference>
<evidence type="ECO:0000313" key="2">
    <source>
        <dbReference type="Proteomes" id="UP000827976"/>
    </source>
</evidence>
<keyword evidence="2" id="KW-1185">Reference proteome</keyword>
<keyword evidence="1" id="KW-0560">Oxidoreductase</keyword>
<evidence type="ECO:0000313" key="1">
    <source>
        <dbReference type="EMBL" id="KAH7677333.1"/>
    </source>
</evidence>
<proteinExistence type="predicted"/>